<dbReference type="CDD" id="cd07821">
    <property type="entry name" value="PYR_PYL_RCAR_like"/>
    <property type="match status" value="1"/>
</dbReference>
<evidence type="ECO:0000313" key="2">
    <source>
        <dbReference type="EMBL" id="QQD16808.1"/>
    </source>
</evidence>
<keyword evidence="1" id="KW-0472">Membrane</keyword>
<name>A0A7T4UP94_9GAMM</name>
<dbReference type="InterPro" id="IPR019587">
    <property type="entry name" value="Polyketide_cyclase/dehydratase"/>
</dbReference>
<dbReference type="InterPro" id="IPR023393">
    <property type="entry name" value="START-like_dom_sf"/>
</dbReference>
<evidence type="ECO:0000256" key="1">
    <source>
        <dbReference type="SAM" id="Phobius"/>
    </source>
</evidence>
<dbReference type="Proteomes" id="UP000596063">
    <property type="component" value="Chromosome"/>
</dbReference>
<dbReference type="Pfam" id="PF10604">
    <property type="entry name" value="Polyketide_cyc2"/>
    <property type="match status" value="1"/>
</dbReference>
<keyword evidence="3" id="KW-1185">Reference proteome</keyword>
<dbReference type="SUPFAM" id="SSF55961">
    <property type="entry name" value="Bet v1-like"/>
    <property type="match status" value="1"/>
</dbReference>
<organism evidence="2 3">
    <name type="scientific">Spongiibacter nanhainus</name>
    <dbReference type="NCBI Taxonomy" id="2794344"/>
    <lineage>
        <taxon>Bacteria</taxon>
        <taxon>Pseudomonadati</taxon>
        <taxon>Pseudomonadota</taxon>
        <taxon>Gammaproteobacteria</taxon>
        <taxon>Cellvibrionales</taxon>
        <taxon>Spongiibacteraceae</taxon>
        <taxon>Spongiibacter</taxon>
    </lineage>
</organism>
<evidence type="ECO:0000313" key="3">
    <source>
        <dbReference type="Proteomes" id="UP000596063"/>
    </source>
</evidence>
<keyword evidence="1" id="KW-0812">Transmembrane</keyword>
<keyword evidence="1" id="KW-1133">Transmembrane helix</keyword>
<protein>
    <submittedName>
        <fullName evidence="2">SRPBCC family protein</fullName>
    </submittedName>
</protein>
<dbReference type="Gene3D" id="3.30.530.20">
    <property type="match status" value="1"/>
</dbReference>
<dbReference type="RefSeq" id="WP_198568310.1">
    <property type="nucleotide sequence ID" value="NZ_CP066167.1"/>
</dbReference>
<sequence length="166" mass="19122">MAKRFSCKPVDMTFFESAPHRYVAERVFSVPAQTVFASLESAEDWPRWAPPIRRVEWTSERPFGIGTTRTVYMIGGMTGYEEFIAWEAGREMAFCFTQCSRNNVEAFAERYQIEALGADQCRVRWTMAMRPKGLGRYFLPVFSPLMGFGVKTMLGRFKRLLESRAA</sequence>
<dbReference type="AlphaFoldDB" id="A0A7T4UP94"/>
<reference evidence="2 3" key="1">
    <citation type="submission" date="2020-12" db="EMBL/GenBank/DDBJ databases">
        <authorList>
            <person name="Shan Y."/>
        </authorList>
    </citation>
    <scope>NUCLEOTIDE SEQUENCE [LARGE SCALE GENOMIC DNA]</scope>
    <source>
        <strain evidence="3">csc3.9</strain>
    </source>
</reference>
<proteinExistence type="predicted"/>
<dbReference type="EMBL" id="CP066167">
    <property type="protein sequence ID" value="QQD16808.1"/>
    <property type="molecule type" value="Genomic_DNA"/>
</dbReference>
<gene>
    <name evidence="2" type="ORF">I6N98_10445</name>
</gene>
<feature type="transmembrane region" description="Helical" evidence="1">
    <location>
        <begin position="134"/>
        <end position="154"/>
    </location>
</feature>
<dbReference type="KEGG" id="snan:I6N98_10445"/>
<accession>A0A7T4UP94</accession>